<dbReference type="GO" id="GO:1990481">
    <property type="term" value="P:mRNA pseudouridine synthesis"/>
    <property type="evidence" value="ECO:0007669"/>
    <property type="project" value="TreeGrafter"/>
</dbReference>
<evidence type="ECO:0000313" key="13">
    <source>
        <dbReference type="EMBL" id="RHW47120.1"/>
    </source>
</evidence>
<keyword evidence="6 8" id="KW-0413">Isomerase</keyword>
<evidence type="ECO:0000256" key="7">
    <source>
        <dbReference type="HAMAP-Rule" id="MF_00003"/>
    </source>
</evidence>
<evidence type="ECO:0000259" key="10">
    <source>
        <dbReference type="Pfam" id="PF01509"/>
    </source>
</evidence>
<comment type="function">
    <text evidence="7">One of several proteins that assist in the late maturation steps of the functional core of the 30S ribosomal subunit. Associates with free 30S ribosomal subunits (but not with 30S subunits that are part of 70S ribosomes or polysomes). Required for efficient processing of 16S rRNA. May interact with the 5'-terminal helix region of 16S rRNA.</text>
</comment>
<gene>
    <name evidence="8 13" type="primary">truB</name>
    <name evidence="7" type="synonym">rbfA</name>
    <name evidence="13" type="ORF">D1832_03795</name>
</gene>
<evidence type="ECO:0000256" key="9">
    <source>
        <dbReference type="SAM" id="MobiDB-lite"/>
    </source>
</evidence>
<dbReference type="InterPro" id="IPR002501">
    <property type="entry name" value="PsdUridine_synth_N"/>
</dbReference>
<dbReference type="NCBIfam" id="TIGR00082">
    <property type="entry name" value="rbfA"/>
    <property type="match status" value="1"/>
</dbReference>
<dbReference type="Gene3D" id="2.30.130.10">
    <property type="entry name" value="PUA domain"/>
    <property type="match status" value="1"/>
</dbReference>
<evidence type="ECO:0000256" key="1">
    <source>
        <dbReference type="ARBA" id="ARBA00000385"/>
    </source>
</evidence>
<feature type="domain" description="tRNA pseudouridylate synthase B C-terminal" evidence="12">
    <location>
        <begin position="334"/>
        <end position="374"/>
    </location>
</feature>
<dbReference type="SUPFAM" id="SSF89919">
    <property type="entry name" value="Ribosome-binding factor A, RbfA"/>
    <property type="match status" value="1"/>
</dbReference>
<comment type="similarity">
    <text evidence="2 8">Belongs to the pseudouridine synthase TruB family. Type 1 subfamily.</text>
</comment>
<evidence type="ECO:0000256" key="3">
    <source>
        <dbReference type="ARBA" id="ARBA00022490"/>
    </source>
</evidence>
<dbReference type="InterPro" id="IPR015225">
    <property type="entry name" value="tRNA_psdUridine_synth_fam2_C"/>
</dbReference>
<dbReference type="EMBL" id="QWLM01000003">
    <property type="protein sequence ID" value="RHW47120.1"/>
    <property type="molecule type" value="Genomic_DNA"/>
</dbReference>
<comment type="subcellular location">
    <subcellularLocation>
        <location evidence="7">Cytoplasm</location>
    </subcellularLocation>
</comment>
<dbReference type="SUPFAM" id="SSF55120">
    <property type="entry name" value="Pseudouridine synthase"/>
    <property type="match status" value="1"/>
</dbReference>
<reference evidence="13 14" key="1">
    <citation type="submission" date="2018-08" db="EMBL/GenBank/DDBJ databases">
        <title>Whole genome sequence analysis of Dermacoccus abyssi bacteria isolated from Deep Mariana trench Micromonospora spp reveals genes involved in the environmental adaptation and production of secondary metabolites.</title>
        <authorList>
            <person name="Abdel-Mageed W.M."/>
            <person name="Lehri B."/>
            <person name="Nouioui I."/>
            <person name="Goodfellow I."/>
            <person name="Jaspars M."/>
            <person name="Karlyshev A."/>
        </authorList>
    </citation>
    <scope>NUCLEOTIDE SEQUENCE [LARGE SCALE GENOMIC DNA]</scope>
    <source>
        <strain evidence="13 14">MT1.1</strain>
    </source>
</reference>
<dbReference type="InterPro" id="IPR020103">
    <property type="entry name" value="PsdUridine_synth_cat_dom_sf"/>
</dbReference>
<dbReference type="InterPro" id="IPR014780">
    <property type="entry name" value="tRNA_psdUridine_synth_TruB"/>
</dbReference>
<dbReference type="NCBIfam" id="TIGR00431">
    <property type="entry name" value="TruB"/>
    <property type="match status" value="1"/>
</dbReference>
<feature type="domain" description="tRNA pseudouridine synthase II TruB subfamily 2 C-terminal" evidence="11">
    <location>
        <begin position="395"/>
        <end position="450"/>
    </location>
</feature>
<dbReference type="HAMAP" id="MF_00003">
    <property type="entry name" value="RbfA"/>
    <property type="match status" value="1"/>
</dbReference>
<dbReference type="AlphaFoldDB" id="A0A417Z917"/>
<sequence>MADQARARKVADRIKSLVAEFVEFRLKDERVGFLTITDVRVTGDLQNASVFYTVFGSDAERAATAEALADNRGRIRSHVGKGLGIRLTPTIEFFPDALPEGAAHLEDALAKRAPATRNSRGPRRGLRSPARPTRTRSPSRGRAVNDARPQTPDGILIVDKPVGWTSHDVVGRMRRLANTRRVGHAGTLDPMATGVLVVGVNRATKLLTFLVGCDKEYTATIRLGQSTVTDDAEGDVVDAPGATREVVAEQALSAAVAELTGDIDQVPSSVSAIKIDGKRSYARVRGGEDIELAARPVTVSRFDVLEVRETSADGATRVVDVDVVVEVSSGTYVRALARDLGAALGVGGHLTALRRTRVGTFTLDAARTLDDISTEVDAGRAPSVIPMADAAADAFAVHHVTEDEERALTFGQRIASAPERAETVAAIAPDGRLAAILDESTPKAKSRVTFPK</sequence>
<accession>A0A417Z917</accession>
<dbReference type="PANTHER" id="PTHR13767">
    <property type="entry name" value="TRNA-PSEUDOURIDINE SYNTHASE"/>
    <property type="match status" value="1"/>
</dbReference>
<keyword evidence="4 7" id="KW-0690">Ribosome biogenesis</keyword>
<proteinExistence type="inferred from homology"/>
<evidence type="ECO:0000256" key="2">
    <source>
        <dbReference type="ARBA" id="ARBA00005642"/>
    </source>
</evidence>
<comment type="catalytic activity">
    <reaction evidence="1 8">
        <text>uridine(55) in tRNA = pseudouridine(55) in tRNA</text>
        <dbReference type="Rhea" id="RHEA:42532"/>
        <dbReference type="Rhea" id="RHEA-COMP:10101"/>
        <dbReference type="Rhea" id="RHEA-COMP:10102"/>
        <dbReference type="ChEBI" id="CHEBI:65314"/>
        <dbReference type="ChEBI" id="CHEBI:65315"/>
        <dbReference type="EC" id="5.4.99.25"/>
    </reaction>
</comment>
<comment type="similarity">
    <text evidence="7">Belongs to the RbfA family.</text>
</comment>
<dbReference type="HAMAP" id="MF_01080">
    <property type="entry name" value="TruB_bact"/>
    <property type="match status" value="1"/>
</dbReference>
<dbReference type="GO" id="GO:0160148">
    <property type="term" value="F:tRNA pseudouridine(55) synthase activity"/>
    <property type="evidence" value="ECO:0007669"/>
    <property type="project" value="UniProtKB-EC"/>
</dbReference>
<dbReference type="FunFam" id="3.30.2350.10:FF:000011">
    <property type="entry name" value="tRNA pseudouridine synthase B"/>
    <property type="match status" value="1"/>
</dbReference>
<dbReference type="Pfam" id="PF01509">
    <property type="entry name" value="TruB_N"/>
    <property type="match status" value="1"/>
</dbReference>
<feature type="active site" description="Nucleophile" evidence="8">
    <location>
        <position position="189"/>
    </location>
</feature>
<dbReference type="Pfam" id="PF09142">
    <property type="entry name" value="TruB_C"/>
    <property type="match status" value="1"/>
</dbReference>
<dbReference type="PANTHER" id="PTHR13767:SF2">
    <property type="entry name" value="PSEUDOURIDYLATE SYNTHASE TRUB1"/>
    <property type="match status" value="1"/>
</dbReference>
<dbReference type="InterPro" id="IPR000238">
    <property type="entry name" value="RbfA"/>
</dbReference>
<dbReference type="Pfam" id="PF16198">
    <property type="entry name" value="TruB_C_2"/>
    <property type="match status" value="1"/>
</dbReference>
<keyword evidence="5 8" id="KW-0819">tRNA processing</keyword>
<dbReference type="GO" id="GO:0003723">
    <property type="term" value="F:RNA binding"/>
    <property type="evidence" value="ECO:0007669"/>
    <property type="project" value="InterPro"/>
</dbReference>
<keyword evidence="3 7" id="KW-0963">Cytoplasm</keyword>
<feature type="domain" description="Pseudouridine synthase II N-terminal" evidence="10">
    <location>
        <begin position="174"/>
        <end position="333"/>
    </location>
</feature>
<dbReference type="GO" id="GO:0031119">
    <property type="term" value="P:tRNA pseudouridine synthesis"/>
    <property type="evidence" value="ECO:0007669"/>
    <property type="project" value="UniProtKB-UniRule"/>
</dbReference>
<feature type="region of interest" description="Disordered" evidence="9">
    <location>
        <begin position="111"/>
        <end position="158"/>
    </location>
</feature>
<evidence type="ECO:0000256" key="4">
    <source>
        <dbReference type="ARBA" id="ARBA00022517"/>
    </source>
</evidence>
<protein>
    <recommendedName>
        <fullName evidence="7 8">Multifunctional fusion protein</fullName>
    </recommendedName>
    <domain>
        <recommendedName>
            <fullName evidence="8">tRNA pseudouridine synthase B</fullName>
            <ecNumber evidence="8">5.4.99.25</ecNumber>
        </recommendedName>
        <alternativeName>
            <fullName evidence="8">tRNA pseudouridine(55) synthase</fullName>
            <shortName evidence="8">Psi55 synthase</shortName>
        </alternativeName>
        <alternativeName>
            <fullName evidence="8">tRNA pseudouridylate synthase</fullName>
        </alternativeName>
        <alternativeName>
            <fullName evidence="8">tRNA-uridine isomerase</fullName>
        </alternativeName>
    </domain>
    <domain>
        <recommendedName>
            <fullName evidence="7">Ribosome-binding factor A</fullName>
        </recommendedName>
    </domain>
</protein>
<dbReference type="Proteomes" id="UP000285376">
    <property type="component" value="Unassembled WGS sequence"/>
</dbReference>
<comment type="function">
    <text evidence="8">Responsible for synthesis of pseudouridine from uracil-55 in the psi GC loop of transfer RNAs.</text>
</comment>
<dbReference type="GO" id="GO:0005737">
    <property type="term" value="C:cytoplasm"/>
    <property type="evidence" value="ECO:0007669"/>
    <property type="project" value="UniProtKB-SubCell"/>
</dbReference>
<evidence type="ECO:0000313" key="14">
    <source>
        <dbReference type="Proteomes" id="UP000285376"/>
    </source>
</evidence>
<dbReference type="CDD" id="cd02573">
    <property type="entry name" value="PseudoU_synth_EcTruB"/>
    <property type="match status" value="1"/>
</dbReference>
<evidence type="ECO:0000256" key="8">
    <source>
        <dbReference type="HAMAP-Rule" id="MF_01080"/>
    </source>
</evidence>
<dbReference type="Pfam" id="PF02033">
    <property type="entry name" value="RBFA"/>
    <property type="match status" value="1"/>
</dbReference>
<dbReference type="InterPro" id="IPR032819">
    <property type="entry name" value="TruB_C"/>
</dbReference>
<dbReference type="InterPro" id="IPR036974">
    <property type="entry name" value="PUA_sf"/>
</dbReference>
<dbReference type="GO" id="GO:0030490">
    <property type="term" value="P:maturation of SSU-rRNA"/>
    <property type="evidence" value="ECO:0007669"/>
    <property type="project" value="UniProtKB-UniRule"/>
</dbReference>
<dbReference type="Gene3D" id="3.30.2350.10">
    <property type="entry name" value="Pseudouridine synthase"/>
    <property type="match status" value="1"/>
</dbReference>
<organism evidence="13 14">
    <name type="scientific">Dermacoccus abyssi</name>
    <dbReference type="NCBI Taxonomy" id="322596"/>
    <lineage>
        <taxon>Bacteria</taxon>
        <taxon>Bacillati</taxon>
        <taxon>Actinomycetota</taxon>
        <taxon>Actinomycetes</taxon>
        <taxon>Micrococcales</taxon>
        <taxon>Dermacoccaceae</taxon>
        <taxon>Dermacoccus</taxon>
    </lineage>
</organism>
<dbReference type="EC" id="5.4.99.25" evidence="8"/>
<evidence type="ECO:0000259" key="12">
    <source>
        <dbReference type="Pfam" id="PF16198"/>
    </source>
</evidence>
<evidence type="ECO:0000256" key="6">
    <source>
        <dbReference type="ARBA" id="ARBA00023235"/>
    </source>
</evidence>
<name>A0A417Z917_9MICO</name>
<comment type="caution">
    <text evidence="13">The sequence shown here is derived from an EMBL/GenBank/DDBJ whole genome shotgun (WGS) entry which is preliminary data.</text>
</comment>
<evidence type="ECO:0000256" key="5">
    <source>
        <dbReference type="ARBA" id="ARBA00022694"/>
    </source>
</evidence>
<dbReference type="InterPro" id="IPR020053">
    <property type="entry name" value="Ribosome-bd_factorA_CS"/>
</dbReference>
<dbReference type="Gene3D" id="3.30.300.20">
    <property type="match status" value="1"/>
</dbReference>
<evidence type="ECO:0000259" key="11">
    <source>
        <dbReference type="Pfam" id="PF09142"/>
    </source>
</evidence>
<comment type="subunit">
    <text evidence="7">Monomer. Binds 30S ribosomal subunits, but not 50S ribosomal subunits or 70S ribosomes.</text>
</comment>
<dbReference type="InterPro" id="IPR023799">
    <property type="entry name" value="RbfA_dom_sf"/>
</dbReference>
<dbReference type="InterPro" id="IPR015946">
    <property type="entry name" value="KH_dom-like_a/b"/>
</dbReference>
<dbReference type="PROSITE" id="PS01319">
    <property type="entry name" value="RBFA"/>
    <property type="match status" value="1"/>
</dbReference>